<evidence type="ECO:0000313" key="5">
    <source>
        <dbReference type="EMBL" id="AIZ48585.1"/>
    </source>
</evidence>
<sequence>MHTNVNLVKLTDGQTINVSPITERIYLGGIVYDGECLKRFVEEYDIGAIVSVWDDDMLRVQQLGIAPSDYLYIYAHDDQITNIMQHFETVYNFIRQKVDDEHKNVYVHCHAGLSRSASVLIYYFMKHYGIGVSEAYRIVNSKRRIRPNDSFLRQLQMAESSIEF</sequence>
<dbReference type="PROSITE" id="PS50054">
    <property type="entry name" value="TYR_PHOSPHATASE_DUAL"/>
    <property type="match status" value="1"/>
</dbReference>
<dbReference type="EMBL" id="KM102981">
    <property type="protein sequence ID" value="AIZ48585.1"/>
    <property type="molecule type" value="Genomic_DNA"/>
</dbReference>
<keyword evidence="6" id="KW-1185">Reference proteome</keyword>
<dbReference type="OrthoDB" id="12612at10239"/>
<dbReference type="PANTHER" id="PTHR10159:SF511">
    <property type="entry name" value="DUAL SPECIFICITY PROTEIN PHOSPHATASE 1"/>
    <property type="match status" value="1"/>
</dbReference>
<dbReference type="GO" id="GO:0033550">
    <property type="term" value="F:MAP kinase tyrosine phosphatase activity"/>
    <property type="evidence" value="ECO:0007669"/>
    <property type="project" value="TreeGrafter"/>
</dbReference>
<dbReference type="GO" id="GO:0008330">
    <property type="term" value="F:protein tyrosine/threonine phosphatase activity"/>
    <property type="evidence" value="ECO:0007669"/>
    <property type="project" value="TreeGrafter"/>
</dbReference>
<protein>
    <submittedName>
        <fullName evidence="5">Ptp-2</fullName>
    </submittedName>
</protein>
<dbReference type="Proteomes" id="UP000202327">
    <property type="component" value="Segment"/>
</dbReference>
<dbReference type="CDD" id="cd14498">
    <property type="entry name" value="DSP"/>
    <property type="match status" value="1"/>
</dbReference>
<dbReference type="PANTHER" id="PTHR10159">
    <property type="entry name" value="DUAL SPECIFICITY PROTEIN PHOSPHATASE"/>
    <property type="match status" value="1"/>
</dbReference>
<accession>A0A0A7KV75</accession>
<evidence type="ECO:0000259" key="3">
    <source>
        <dbReference type="PROSITE" id="PS50054"/>
    </source>
</evidence>
<keyword evidence="2" id="KW-0904">Protein phosphatase</keyword>
<keyword evidence="1" id="KW-0378">Hydrolase</keyword>
<organism evidence="5 6">
    <name type="scientific">Agrotis segetum nucleopolyhedrovirus B</name>
    <dbReference type="NCBI Taxonomy" id="1580580"/>
    <lineage>
        <taxon>Viruses</taxon>
        <taxon>Viruses incertae sedis</taxon>
        <taxon>Naldaviricetes</taxon>
        <taxon>Lefavirales</taxon>
        <taxon>Baculoviridae</taxon>
        <taxon>Alphabaculovirus</taxon>
        <taxon>Alphabaculovirus alteragsegetum</taxon>
    </lineage>
</organism>
<dbReference type="InterPro" id="IPR029021">
    <property type="entry name" value="Prot-tyrosine_phosphatase-like"/>
</dbReference>
<evidence type="ECO:0000259" key="4">
    <source>
        <dbReference type="PROSITE" id="PS50056"/>
    </source>
</evidence>
<dbReference type="SUPFAM" id="SSF52799">
    <property type="entry name" value="(Phosphotyrosine protein) phosphatases II"/>
    <property type="match status" value="1"/>
</dbReference>
<proteinExistence type="predicted"/>
<dbReference type="PROSITE" id="PS50056">
    <property type="entry name" value="TYR_PHOSPHATASE_2"/>
    <property type="match status" value="1"/>
</dbReference>
<dbReference type="SMART" id="SM00195">
    <property type="entry name" value="DSPc"/>
    <property type="match status" value="1"/>
</dbReference>
<feature type="domain" description="Tyrosine specific protein phosphatases" evidence="4">
    <location>
        <begin position="85"/>
        <end position="143"/>
    </location>
</feature>
<evidence type="ECO:0000256" key="2">
    <source>
        <dbReference type="ARBA" id="ARBA00022912"/>
    </source>
</evidence>
<name>A0A0A7KV75_9ABAC</name>
<reference evidence="5 6" key="1">
    <citation type="journal article" date="2015" name="Virus Genes">
        <title>The genome sequence of Agrotis segetum nucleopolyhedrovirus B (AgseNPV-B) reveals a new baculovirus species within the Agrotis baculovirus complex.</title>
        <authorList>
            <person name="Wennmann J.T."/>
            <person name="Gueli Alletti G."/>
            <person name="Jehle J.A."/>
        </authorList>
    </citation>
    <scope>NUCLEOTIDE SEQUENCE [LARGE SCALE GENOMIC DNA]</scope>
    <source>
        <strain evidence="5">English</strain>
    </source>
</reference>
<dbReference type="InterPro" id="IPR000387">
    <property type="entry name" value="Tyr_Pase_dom"/>
</dbReference>
<dbReference type="Gene3D" id="3.90.190.10">
    <property type="entry name" value="Protein tyrosine phosphatase superfamily"/>
    <property type="match status" value="1"/>
</dbReference>
<evidence type="ECO:0000313" key="6">
    <source>
        <dbReference type="Proteomes" id="UP000202327"/>
    </source>
</evidence>
<dbReference type="Pfam" id="PF00782">
    <property type="entry name" value="DSPc"/>
    <property type="match status" value="1"/>
</dbReference>
<dbReference type="GO" id="GO:0017017">
    <property type="term" value="F:MAP kinase tyrosine/serine/threonine phosphatase activity"/>
    <property type="evidence" value="ECO:0007669"/>
    <property type="project" value="TreeGrafter"/>
</dbReference>
<dbReference type="GeneID" id="22619617"/>
<dbReference type="RefSeq" id="YP_009112588.1">
    <property type="nucleotide sequence ID" value="NC_025960.1"/>
</dbReference>
<dbReference type="PROSITE" id="PS00383">
    <property type="entry name" value="TYR_PHOSPHATASE_1"/>
    <property type="match status" value="1"/>
</dbReference>
<dbReference type="InterPro" id="IPR000340">
    <property type="entry name" value="Dual-sp_phosphatase_cat-dom"/>
</dbReference>
<evidence type="ECO:0000256" key="1">
    <source>
        <dbReference type="ARBA" id="ARBA00022801"/>
    </source>
</evidence>
<dbReference type="KEGG" id="vg:22619617"/>
<dbReference type="InterPro" id="IPR020422">
    <property type="entry name" value="TYR_PHOSPHATASE_DUAL_dom"/>
</dbReference>
<feature type="domain" description="Tyrosine-protein phosphatase" evidence="3">
    <location>
        <begin position="17"/>
        <end position="164"/>
    </location>
</feature>
<dbReference type="InterPro" id="IPR016130">
    <property type="entry name" value="Tyr_Pase_AS"/>
</dbReference>